<dbReference type="GeneID" id="54992195"/>
<dbReference type="InterPro" id="IPR011604">
    <property type="entry name" value="PDDEXK-like_dom_sf"/>
</dbReference>
<evidence type="ECO:0000313" key="3">
    <source>
        <dbReference type="Proteomes" id="UP000246975"/>
    </source>
</evidence>
<keyword evidence="2" id="KW-0540">Nuclease</keyword>
<feature type="domain" description="YqaJ viral recombinase" evidence="1">
    <location>
        <begin position="29"/>
        <end position="164"/>
    </location>
</feature>
<dbReference type="GO" id="GO:0004527">
    <property type="term" value="F:exonuclease activity"/>
    <property type="evidence" value="ECO:0007669"/>
    <property type="project" value="UniProtKB-KW"/>
</dbReference>
<dbReference type="SUPFAM" id="SSF52980">
    <property type="entry name" value="Restriction endonuclease-like"/>
    <property type="match status" value="1"/>
</dbReference>
<gene>
    <name evidence="2" type="primary">31</name>
    <name evidence="2" type="ORF">PBI_JACE_31</name>
</gene>
<evidence type="ECO:0000313" key="2">
    <source>
        <dbReference type="EMBL" id="AWN03651.1"/>
    </source>
</evidence>
<evidence type="ECO:0000259" key="1">
    <source>
        <dbReference type="Pfam" id="PF09588"/>
    </source>
</evidence>
<dbReference type="Proteomes" id="UP000246975">
    <property type="component" value="Segment"/>
</dbReference>
<sequence length="343" mass="37979">MTTTETWMTAFGFDEHCVELPPVEDNSYEWLQRRREGIGASDVSALFGLINPDWADPFTLWLDKTGKVPLDEEPPSEPAFWGHVLEGPVRDVACDRLGVTAYKPNTLRSIALPFMRYSPDGVLSDGRLYEGKTANAYKASEWKGQIPDHAELQVQTGMLVTGAEQTVVAGLIGGQKLELFEVDRDERVQKHITDVCERFWTHNVMGDVEPEMGGGKAATEALKIIHGRKAGARKLPVDEIREAHERYQQQHAAEKAAKLGKGKAANELRHMLKGHQMLVGSDDKVWAAIKAGTFAAAKFRDAHPDLHAAYLRPSTSLDTAALKADHPAIYAEFQAQTLDVKDI</sequence>
<dbReference type="NCBIfam" id="TIGR03033">
    <property type="entry name" value="phage_rel_nuc"/>
    <property type="match status" value="1"/>
</dbReference>
<dbReference type="KEGG" id="vg:54992195"/>
<dbReference type="InterPro" id="IPR011335">
    <property type="entry name" value="Restrct_endonuc-II-like"/>
</dbReference>
<name>A0A2U8UJC2_9CAUD</name>
<dbReference type="Gene3D" id="3.90.320.10">
    <property type="match status" value="1"/>
</dbReference>
<dbReference type="EMBL" id="MH153804">
    <property type="protein sequence ID" value="AWN03651.1"/>
    <property type="molecule type" value="Genomic_DNA"/>
</dbReference>
<organism evidence="2 3">
    <name type="scientific">Gordonia phage Jace</name>
    <dbReference type="NCBI Taxonomy" id="2182360"/>
    <lineage>
        <taxon>Viruses</taxon>
        <taxon>Duplodnaviria</taxon>
        <taxon>Heunggongvirae</taxon>
        <taxon>Uroviricota</taxon>
        <taxon>Caudoviricetes</taxon>
        <taxon>Jacevirus</taxon>
        <taxon>Jacevirus jace</taxon>
    </lineage>
</organism>
<dbReference type="RefSeq" id="YP_009801677.1">
    <property type="nucleotide sequence ID" value="NC_047974.1"/>
</dbReference>
<accession>A0A2U8UJC2</accession>
<dbReference type="InterPro" id="IPR017482">
    <property type="entry name" value="Lambda-type_endonuclease"/>
</dbReference>
<protein>
    <submittedName>
        <fullName evidence="2">Exonuclease</fullName>
    </submittedName>
</protein>
<keyword evidence="3" id="KW-1185">Reference proteome</keyword>
<dbReference type="Pfam" id="PF09588">
    <property type="entry name" value="YqaJ"/>
    <property type="match status" value="1"/>
</dbReference>
<proteinExistence type="predicted"/>
<keyword evidence="2" id="KW-0269">Exonuclease</keyword>
<dbReference type="InterPro" id="IPR019080">
    <property type="entry name" value="YqaJ_viral_recombinase"/>
</dbReference>
<keyword evidence="2" id="KW-0378">Hydrolase</keyword>
<reference evidence="2 3" key="1">
    <citation type="submission" date="2018-03" db="EMBL/GenBank/DDBJ databases">
        <authorList>
            <person name="Garlena R.A."/>
            <person name="Russell D.A."/>
            <person name="Pope W.H."/>
            <person name="Jacobs-Sera D."/>
            <person name="Hatfull G.F."/>
        </authorList>
    </citation>
    <scope>NUCLEOTIDE SEQUENCE [LARGE SCALE GENOMIC DNA]</scope>
</reference>